<comment type="caution">
    <text evidence="1">The sequence shown here is derived from an EMBL/GenBank/DDBJ whole genome shotgun (WGS) entry which is preliminary data.</text>
</comment>
<proteinExistence type="predicted"/>
<dbReference type="AlphaFoldDB" id="A0A9P6A1D2"/>
<accession>A0A9P6A1D2</accession>
<keyword evidence="2" id="KW-1185">Reference proteome</keyword>
<dbReference type="Proteomes" id="UP000807025">
    <property type="component" value="Unassembled WGS sequence"/>
</dbReference>
<reference evidence="1" key="1">
    <citation type="submission" date="2020-11" db="EMBL/GenBank/DDBJ databases">
        <authorList>
            <consortium name="DOE Joint Genome Institute"/>
            <person name="Ahrendt S."/>
            <person name="Riley R."/>
            <person name="Andreopoulos W."/>
            <person name="Labutti K."/>
            <person name="Pangilinan J."/>
            <person name="Ruiz-Duenas F.J."/>
            <person name="Barrasa J.M."/>
            <person name="Sanchez-Garcia M."/>
            <person name="Camarero S."/>
            <person name="Miyauchi S."/>
            <person name="Serrano A."/>
            <person name="Linde D."/>
            <person name="Babiker R."/>
            <person name="Drula E."/>
            <person name="Ayuso-Fernandez I."/>
            <person name="Pacheco R."/>
            <person name="Padilla G."/>
            <person name="Ferreira P."/>
            <person name="Barriuso J."/>
            <person name="Kellner H."/>
            <person name="Castanera R."/>
            <person name="Alfaro M."/>
            <person name="Ramirez L."/>
            <person name="Pisabarro A.G."/>
            <person name="Kuo A."/>
            <person name="Tritt A."/>
            <person name="Lipzen A."/>
            <person name="He G."/>
            <person name="Yan M."/>
            <person name="Ng V."/>
            <person name="Cullen D."/>
            <person name="Martin F."/>
            <person name="Rosso M.-N."/>
            <person name="Henrissat B."/>
            <person name="Hibbett D."/>
            <person name="Martinez A.T."/>
            <person name="Grigoriev I.V."/>
        </authorList>
    </citation>
    <scope>NUCLEOTIDE SEQUENCE</scope>
    <source>
        <strain evidence="1">ATCC 90797</strain>
    </source>
</reference>
<organism evidence="1 2">
    <name type="scientific">Pleurotus eryngii</name>
    <name type="common">Boletus of the steppes</name>
    <dbReference type="NCBI Taxonomy" id="5323"/>
    <lineage>
        <taxon>Eukaryota</taxon>
        <taxon>Fungi</taxon>
        <taxon>Dikarya</taxon>
        <taxon>Basidiomycota</taxon>
        <taxon>Agaricomycotina</taxon>
        <taxon>Agaricomycetes</taxon>
        <taxon>Agaricomycetidae</taxon>
        <taxon>Agaricales</taxon>
        <taxon>Pleurotineae</taxon>
        <taxon>Pleurotaceae</taxon>
        <taxon>Pleurotus</taxon>
    </lineage>
</organism>
<sequence>MFMPGVSVLVVTTTGLASKFRSDNNGRRGLNYLNFRIPNVPGPKEITVFENSYLRRNGTSPPFNLKVQNINALLPSPPVTLPIFSHSFRTTFELNVVQHCIVLGGPASMDQRNLRSELHGRQGTEALKH</sequence>
<evidence type="ECO:0000313" key="1">
    <source>
        <dbReference type="EMBL" id="KAF9497486.1"/>
    </source>
</evidence>
<name>A0A9P6A1D2_PLEER</name>
<evidence type="ECO:0000313" key="2">
    <source>
        <dbReference type="Proteomes" id="UP000807025"/>
    </source>
</evidence>
<protein>
    <submittedName>
        <fullName evidence="1">Uncharacterized protein</fullName>
    </submittedName>
</protein>
<gene>
    <name evidence="1" type="ORF">BDN71DRAFT_584713</name>
</gene>
<dbReference type="EMBL" id="MU154543">
    <property type="protein sequence ID" value="KAF9497486.1"/>
    <property type="molecule type" value="Genomic_DNA"/>
</dbReference>